<dbReference type="AlphaFoldDB" id="G4HD59"/>
<dbReference type="OrthoDB" id="2622472at2"/>
<evidence type="ECO:0000313" key="1">
    <source>
        <dbReference type="EMBL" id="EHB65985.1"/>
    </source>
</evidence>
<dbReference type="RefSeq" id="WP_007129085.1">
    <property type="nucleotide sequence ID" value="NZ_AGIP01000003.1"/>
</dbReference>
<name>G4HD59_9BACL</name>
<evidence type="ECO:0000313" key="2">
    <source>
        <dbReference type="Proteomes" id="UP000003891"/>
    </source>
</evidence>
<proteinExistence type="predicted"/>
<dbReference type="STRING" id="743719.PaelaDRAFT_1912"/>
<accession>G4HD59</accession>
<dbReference type="EMBL" id="AGIP01000003">
    <property type="protein sequence ID" value="EHB65985.1"/>
    <property type="molecule type" value="Genomic_DNA"/>
</dbReference>
<protein>
    <submittedName>
        <fullName evidence="1">Uncharacterized protein</fullName>
    </submittedName>
</protein>
<sequence>MLDDNLQFSSLPKSIELLFENDRLDVMKILCLTYAVSIKSKRYVSISEILFYFALVNYNLIQIFENTDYNTSPNLYFRFQERFKPLLITMVNLGLVEIKANISTKAEDIKVRVTKYGKVFFEEKNTLFFKKLQDRYLEVFDSVPYTIENLRRLREGKR</sequence>
<gene>
    <name evidence="1" type="ORF">PaelaDRAFT_1912</name>
</gene>
<dbReference type="Proteomes" id="UP000003891">
    <property type="component" value="Unassembled WGS sequence"/>
</dbReference>
<reference evidence="1 2" key="1">
    <citation type="submission" date="2011-09" db="EMBL/GenBank/DDBJ databases">
        <title>The draft genome of Paenibacillus lactis 154.</title>
        <authorList>
            <consortium name="US DOE Joint Genome Institute (JGI-PGF)"/>
            <person name="Lucas S."/>
            <person name="Han J."/>
            <person name="Lapidus A."/>
            <person name="Cheng J.-F."/>
            <person name="Goodwin L."/>
            <person name="Pitluck S."/>
            <person name="Peters L."/>
            <person name="Land M.L."/>
            <person name="Hauser L."/>
            <person name="Siebers A."/>
            <person name="Thelen M."/>
            <person name="Hugenholtz P."/>
            <person name="Allgaier M."/>
            <person name="Woyke T.J."/>
        </authorList>
    </citation>
    <scope>NUCLEOTIDE SEQUENCE [LARGE SCALE GENOMIC DNA]</scope>
    <source>
        <strain evidence="1 2">154</strain>
    </source>
</reference>
<organism evidence="1 2">
    <name type="scientific">Paenibacillus lactis 154</name>
    <dbReference type="NCBI Taxonomy" id="743719"/>
    <lineage>
        <taxon>Bacteria</taxon>
        <taxon>Bacillati</taxon>
        <taxon>Bacillota</taxon>
        <taxon>Bacilli</taxon>
        <taxon>Bacillales</taxon>
        <taxon>Paenibacillaceae</taxon>
        <taxon>Paenibacillus</taxon>
    </lineage>
</organism>